<feature type="transmembrane region" description="Helical" evidence="1">
    <location>
        <begin position="111"/>
        <end position="136"/>
    </location>
</feature>
<accession>A0AA85KDV4</accession>
<keyword evidence="1" id="KW-0812">Transmembrane</keyword>
<reference evidence="3" key="2">
    <citation type="submission" date="2023-11" db="UniProtKB">
        <authorList>
            <consortium name="WormBaseParasite"/>
        </authorList>
    </citation>
    <scope>IDENTIFICATION</scope>
</reference>
<feature type="transmembrane region" description="Helical" evidence="1">
    <location>
        <begin position="173"/>
        <end position="194"/>
    </location>
</feature>
<evidence type="ECO:0000256" key="1">
    <source>
        <dbReference type="SAM" id="Phobius"/>
    </source>
</evidence>
<evidence type="ECO:0000313" key="3">
    <source>
        <dbReference type="WBParaSite" id="TREG1_90180.1"/>
    </source>
</evidence>
<feature type="transmembrane region" description="Helical" evidence="1">
    <location>
        <begin position="235"/>
        <end position="256"/>
    </location>
</feature>
<protein>
    <submittedName>
        <fullName evidence="3">Uncharacterized protein</fullName>
    </submittedName>
</protein>
<feature type="transmembrane region" description="Helical" evidence="1">
    <location>
        <begin position="52"/>
        <end position="72"/>
    </location>
</feature>
<sequence>MKMILNNNDSNKSSFYESEENLSTQNEELTVMNCDQRIRKNFVNISKYDKRVIVFSIILIIIAIIIVIVPHFFGAHYLRPATHITVTTLFCMLAIVSGYVIGTFTSLRGKLVAALISLLIYGIFCSVCVSIFFEYASLVQVIHAWITTVVLCGCGVTLGVLITKDLTEKLDAILVVCVVIFVLTSIVVVVLIFFKKTVAIFIISAIGMFIELFLATVILGQMVFKSGQLHIRDDWSMGVLIMFTLVITTFVIAQVLST</sequence>
<dbReference type="WBParaSite" id="TREG1_90180.1">
    <property type="protein sequence ID" value="TREG1_90180.1"/>
    <property type="gene ID" value="TREG1_90180"/>
</dbReference>
<evidence type="ECO:0000313" key="2">
    <source>
        <dbReference type="Proteomes" id="UP000050795"/>
    </source>
</evidence>
<dbReference type="Proteomes" id="UP000050795">
    <property type="component" value="Unassembled WGS sequence"/>
</dbReference>
<dbReference type="AlphaFoldDB" id="A0AA85KDV4"/>
<name>A0AA85KDV4_TRIRE</name>
<feature type="transmembrane region" description="Helical" evidence="1">
    <location>
        <begin position="84"/>
        <end position="104"/>
    </location>
</feature>
<reference evidence="2" key="1">
    <citation type="submission" date="2022-06" db="EMBL/GenBank/DDBJ databases">
        <authorList>
            <person name="Berger JAMES D."/>
            <person name="Berger JAMES D."/>
        </authorList>
    </citation>
    <scope>NUCLEOTIDE SEQUENCE [LARGE SCALE GENOMIC DNA]</scope>
</reference>
<proteinExistence type="predicted"/>
<organism evidence="2 3">
    <name type="scientific">Trichobilharzia regenti</name>
    <name type="common">Nasal bird schistosome</name>
    <dbReference type="NCBI Taxonomy" id="157069"/>
    <lineage>
        <taxon>Eukaryota</taxon>
        <taxon>Metazoa</taxon>
        <taxon>Spiralia</taxon>
        <taxon>Lophotrochozoa</taxon>
        <taxon>Platyhelminthes</taxon>
        <taxon>Trematoda</taxon>
        <taxon>Digenea</taxon>
        <taxon>Strigeidida</taxon>
        <taxon>Schistosomatoidea</taxon>
        <taxon>Schistosomatidae</taxon>
        <taxon>Trichobilharzia</taxon>
    </lineage>
</organism>
<keyword evidence="1" id="KW-1133">Transmembrane helix</keyword>
<keyword evidence="2" id="KW-1185">Reference proteome</keyword>
<feature type="transmembrane region" description="Helical" evidence="1">
    <location>
        <begin position="200"/>
        <end position="223"/>
    </location>
</feature>
<keyword evidence="1" id="KW-0472">Membrane</keyword>
<feature type="transmembrane region" description="Helical" evidence="1">
    <location>
        <begin position="142"/>
        <end position="161"/>
    </location>
</feature>